<evidence type="ECO:0000313" key="3">
    <source>
        <dbReference type="EMBL" id="ACZ49173.1"/>
    </source>
</evidence>
<keyword evidence="2" id="KW-0812">Transmembrane</keyword>
<feature type="region of interest" description="Disordered" evidence="1">
    <location>
        <begin position="164"/>
        <end position="183"/>
    </location>
</feature>
<protein>
    <submittedName>
        <fullName evidence="3">Uncharacterized protein</fullName>
    </submittedName>
</protein>
<accession>D1AUE5</accession>
<feature type="compositionally biased region" description="Basic and acidic residues" evidence="1">
    <location>
        <begin position="164"/>
        <end position="173"/>
    </location>
</feature>
<proteinExistence type="predicted"/>
<evidence type="ECO:0000256" key="1">
    <source>
        <dbReference type="SAM" id="MobiDB-lite"/>
    </source>
</evidence>
<keyword evidence="2" id="KW-0472">Membrane</keyword>
<name>D1AUE5_ANACI</name>
<dbReference type="HOGENOM" id="CLU_102074_0_0_5"/>
<evidence type="ECO:0000256" key="2">
    <source>
        <dbReference type="SAM" id="Phobius"/>
    </source>
</evidence>
<feature type="transmembrane region" description="Helical" evidence="2">
    <location>
        <begin position="45"/>
        <end position="67"/>
    </location>
</feature>
<organism evidence="3 4">
    <name type="scientific">Anaplasma centrale (strain Israel)</name>
    <name type="common">Anaplasma marginale subsp. centrale (strain Israel)</name>
    <dbReference type="NCBI Taxonomy" id="574556"/>
    <lineage>
        <taxon>Bacteria</taxon>
        <taxon>Pseudomonadati</taxon>
        <taxon>Pseudomonadota</taxon>
        <taxon>Alphaproteobacteria</taxon>
        <taxon>Rickettsiales</taxon>
        <taxon>Anaplasmataceae</taxon>
        <taxon>Anaplasma</taxon>
    </lineage>
</organism>
<evidence type="ECO:0000313" key="4">
    <source>
        <dbReference type="Proteomes" id="UP000000630"/>
    </source>
</evidence>
<dbReference type="KEGG" id="acn:ACIS_00568"/>
<reference evidence="3 4" key="1">
    <citation type="journal article" date="2010" name="J. Bacteriol.">
        <title>Complete genome sequence of Anaplasma marginale subsp. centrale.</title>
        <authorList>
            <person name="Herndon D.R."/>
            <person name="Palmer G.H."/>
            <person name="Shkap V."/>
            <person name="Knowles D.P. Jr."/>
            <person name="Brayton K.A."/>
        </authorList>
    </citation>
    <scope>NUCLEOTIDE SEQUENCE [LARGE SCALE GENOMIC DNA]</scope>
    <source>
        <strain evidence="3 4">Israel</strain>
    </source>
</reference>
<keyword evidence="2" id="KW-1133">Transmembrane helix</keyword>
<dbReference type="Proteomes" id="UP000000630">
    <property type="component" value="Chromosome"/>
</dbReference>
<sequence length="183" mass="19917">MIVNSRQAVVVGSVAALVVTCSALAFTGASYIVRKYSKQDVDKHIIISLSIHGAVLCLIGLCICLSAQMTSTSYRFNNLLHRNTVNQAPLPGCLTSERRFREVYVPNLIEIEMGYPERSVARVSGAPTVPTPKRDASTECSLPEIRCLDIVQVDMESCSDVVASDRDSNRDSIRSAPPSLSWG</sequence>
<gene>
    <name evidence="3" type="ordered locus">ACIS_00568</name>
</gene>
<keyword evidence="4" id="KW-1185">Reference proteome</keyword>
<dbReference type="EMBL" id="CP001759">
    <property type="protein sequence ID" value="ACZ49173.1"/>
    <property type="molecule type" value="Genomic_DNA"/>
</dbReference>
<dbReference type="AlphaFoldDB" id="D1AUE5"/>
<feature type="transmembrane region" description="Helical" evidence="2">
    <location>
        <begin position="9"/>
        <end position="33"/>
    </location>
</feature>